<feature type="compositionally biased region" description="Polar residues" evidence="1">
    <location>
        <begin position="12"/>
        <end position="23"/>
    </location>
</feature>
<reference evidence="3" key="2">
    <citation type="journal article" date="2018" name="Nat. Commun.">
        <title>Extreme sensitivity to ultraviolet light in the fungal pathogen causing white-nose syndrome of bats.</title>
        <authorList>
            <person name="Palmer J.M."/>
            <person name="Drees K.P."/>
            <person name="Foster J.T."/>
            <person name="Lindner D.L."/>
        </authorList>
    </citation>
    <scope>NUCLEOTIDE SEQUENCE [LARGE SCALE GENOMIC DNA]</scope>
    <source>
        <strain evidence="3">UAMH 10579</strain>
    </source>
</reference>
<organism evidence="2 3">
    <name type="scientific">Pseudogymnoascus verrucosus</name>
    <dbReference type="NCBI Taxonomy" id="342668"/>
    <lineage>
        <taxon>Eukaryota</taxon>
        <taxon>Fungi</taxon>
        <taxon>Dikarya</taxon>
        <taxon>Ascomycota</taxon>
        <taxon>Pezizomycotina</taxon>
        <taxon>Leotiomycetes</taxon>
        <taxon>Thelebolales</taxon>
        <taxon>Thelebolaceae</taxon>
        <taxon>Pseudogymnoascus</taxon>
    </lineage>
</organism>
<feature type="region of interest" description="Disordered" evidence="1">
    <location>
        <begin position="1"/>
        <end position="39"/>
    </location>
</feature>
<evidence type="ECO:0000313" key="2">
    <source>
        <dbReference type="EMBL" id="OBT97954.2"/>
    </source>
</evidence>
<dbReference type="PANTHER" id="PTHR37852:SF1">
    <property type="entry name" value="HIG1 DOMAIN-CONTAINING PROTEIN"/>
    <property type="match status" value="1"/>
</dbReference>
<dbReference type="GeneID" id="28837366"/>
<dbReference type="Proteomes" id="UP000091956">
    <property type="component" value="Unassembled WGS sequence"/>
</dbReference>
<dbReference type="Pfam" id="PF02466">
    <property type="entry name" value="Tim17"/>
    <property type="match status" value="1"/>
</dbReference>
<dbReference type="AlphaFoldDB" id="A0A1B8GQ59"/>
<sequence length="238" mass="25189">MASDPPNPAIMATTTTPNPSAEGNSDPKPNTTTPTDADDWTPAQKEALQAHLSALRTSRTADARLSLPPPQRLLLGTSTAFLVGLTLGGSHGFGLAGLRFRAENAHRLPKEPTGWYLYHKSKNYKMLLEGVKEGVRMGGRVAVWTALFLGTEEVLDVVRGGRDAGSTVVASLTVAGGFSLWNRFPMATAARTAKTGLAIGLAYGLAQDAVGALRGRRPGYVDFVMGRRGEGGRESTTL</sequence>
<name>A0A1B8GQ59_9PEZI</name>
<accession>A0A1B8GQ59</accession>
<protein>
    <submittedName>
        <fullName evidence="2">Uncharacterized protein</fullName>
    </submittedName>
</protein>
<dbReference type="EMBL" id="KV460219">
    <property type="protein sequence ID" value="OBT97954.2"/>
    <property type="molecule type" value="Genomic_DNA"/>
</dbReference>
<gene>
    <name evidence="2" type="ORF">VE01_03980</name>
</gene>
<evidence type="ECO:0000256" key="1">
    <source>
        <dbReference type="SAM" id="MobiDB-lite"/>
    </source>
</evidence>
<evidence type="ECO:0000313" key="3">
    <source>
        <dbReference type="Proteomes" id="UP000091956"/>
    </source>
</evidence>
<proteinExistence type="predicted"/>
<dbReference type="PANTHER" id="PTHR37852">
    <property type="entry name" value="YALI0B21208P"/>
    <property type="match status" value="1"/>
</dbReference>
<dbReference type="RefSeq" id="XP_018131687.2">
    <property type="nucleotide sequence ID" value="XM_018273459.2"/>
</dbReference>
<reference evidence="2 3" key="1">
    <citation type="submission" date="2016-03" db="EMBL/GenBank/DDBJ databases">
        <title>Comparative genomics of Pseudogymnoascus destructans, the fungus causing white-nose syndrome of bats.</title>
        <authorList>
            <person name="Palmer J.M."/>
            <person name="Drees K.P."/>
            <person name="Foster J.T."/>
            <person name="Lindner D.L."/>
        </authorList>
    </citation>
    <scope>NUCLEOTIDE SEQUENCE [LARGE SCALE GENOMIC DNA]</scope>
    <source>
        <strain evidence="2 3">UAMH 10579</strain>
    </source>
</reference>
<dbReference type="STRING" id="342668.A0A1B8GQ59"/>
<feature type="compositionally biased region" description="Low complexity" evidence="1">
    <location>
        <begin position="26"/>
        <end position="35"/>
    </location>
</feature>
<keyword evidence="3" id="KW-1185">Reference proteome</keyword>